<keyword evidence="6" id="KW-0804">Transcription</keyword>
<keyword evidence="5" id="KW-0238">DNA-binding</keyword>
<dbReference type="InterPro" id="IPR036390">
    <property type="entry name" value="WH_DNA-bd_sf"/>
</dbReference>
<comment type="function">
    <text evidence="1">NodD regulates the expression of the nodABCFE genes which encode other nodulation proteins. NodD is also a negative regulator of its own expression. Binds flavonoids as inducers.</text>
</comment>
<dbReference type="RefSeq" id="WP_215603325.1">
    <property type="nucleotide sequence ID" value="NZ_CP076136.1"/>
</dbReference>
<evidence type="ECO:0000256" key="6">
    <source>
        <dbReference type="ARBA" id="ARBA00023163"/>
    </source>
</evidence>
<dbReference type="InterPro" id="IPR036388">
    <property type="entry name" value="WH-like_DNA-bd_sf"/>
</dbReference>
<dbReference type="InterPro" id="IPR050389">
    <property type="entry name" value="LysR-type_TF"/>
</dbReference>
<evidence type="ECO:0000313" key="9">
    <source>
        <dbReference type="Proteomes" id="UP000676951"/>
    </source>
</evidence>
<reference evidence="8 9" key="1">
    <citation type="submission" date="2021-06" db="EMBL/GenBank/DDBJ databases">
        <title>Bradyrhizobium sp. S2-11-4 Genome sequencing.</title>
        <authorList>
            <person name="Jin L."/>
        </authorList>
    </citation>
    <scope>NUCLEOTIDE SEQUENCE [LARGE SCALE GENOMIC DNA]</scope>
    <source>
        <strain evidence="8 9">S2-11-4</strain>
    </source>
</reference>
<dbReference type="Gene3D" id="3.40.190.10">
    <property type="entry name" value="Periplasmic binding protein-like II"/>
    <property type="match status" value="2"/>
</dbReference>
<dbReference type="Pfam" id="PF03466">
    <property type="entry name" value="LysR_substrate"/>
    <property type="match status" value="1"/>
</dbReference>
<keyword evidence="9" id="KW-1185">Reference proteome</keyword>
<keyword evidence="4" id="KW-0805">Transcription regulation</keyword>
<dbReference type="GO" id="GO:0003677">
    <property type="term" value="F:DNA binding"/>
    <property type="evidence" value="ECO:0007669"/>
    <property type="project" value="UniProtKB-KW"/>
</dbReference>
<dbReference type="SUPFAM" id="SSF53850">
    <property type="entry name" value="Periplasmic binding protein-like II"/>
    <property type="match status" value="1"/>
</dbReference>
<evidence type="ECO:0000256" key="1">
    <source>
        <dbReference type="ARBA" id="ARBA00003502"/>
    </source>
</evidence>
<feature type="domain" description="HTH lysR-type" evidence="7">
    <location>
        <begin position="11"/>
        <end position="67"/>
    </location>
</feature>
<dbReference type="Proteomes" id="UP000676951">
    <property type="component" value="Chromosome"/>
</dbReference>
<dbReference type="InterPro" id="IPR037402">
    <property type="entry name" value="YidZ_PBP2"/>
</dbReference>
<dbReference type="PROSITE" id="PS50931">
    <property type="entry name" value="HTH_LYSR"/>
    <property type="match status" value="1"/>
</dbReference>
<evidence type="ECO:0000256" key="4">
    <source>
        <dbReference type="ARBA" id="ARBA00023015"/>
    </source>
</evidence>
<evidence type="ECO:0000313" key="8">
    <source>
        <dbReference type="EMBL" id="QWG22557.1"/>
    </source>
</evidence>
<dbReference type="AlphaFoldDB" id="A0A975RVW3"/>
<keyword evidence="3" id="KW-0536">Nodulation</keyword>
<proteinExistence type="inferred from homology"/>
<sequence>MLNEIHLGHADLNLLPVFEAVLAERHVGKAAQRLHLTPSAVSHGLNRLRFLLNDPLFLRTPKGVAPTARAIELAEPIADILARVRRVVATAEPFDPARSERRFTIGAPDGTVAVLLPPLLREIQLTAPRIDISIRYVQRDTAVAELDARTVDVAIVPLDEIPSRFVEKMIFEEDFLIVSRAGHPFADAPTLDHLCDLQHLVVSLTGDPHAYIDDVLAGEGRSRRVALTVPNFMLALAAIAATDLVAALPKSLLAMHGARFGLIGTPAPFPTRRFQLRAVAPKVAMMDAGVEWLFGLLGRVV</sequence>
<protein>
    <submittedName>
        <fullName evidence="8">LysR family transcriptional regulator</fullName>
    </submittedName>
</protein>
<dbReference type="InterPro" id="IPR005119">
    <property type="entry name" value="LysR_subst-bd"/>
</dbReference>
<dbReference type="Gene3D" id="1.10.10.10">
    <property type="entry name" value="Winged helix-like DNA-binding domain superfamily/Winged helix DNA-binding domain"/>
    <property type="match status" value="1"/>
</dbReference>
<dbReference type="PANTHER" id="PTHR30118:SF15">
    <property type="entry name" value="TRANSCRIPTIONAL REGULATORY PROTEIN"/>
    <property type="match status" value="1"/>
</dbReference>
<dbReference type="CDD" id="cd08417">
    <property type="entry name" value="PBP2_Nitroaromatics_like"/>
    <property type="match status" value="1"/>
</dbReference>
<evidence type="ECO:0000259" key="7">
    <source>
        <dbReference type="PROSITE" id="PS50931"/>
    </source>
</evidence>
<evidence type="ECO:0000256" key="3">
    <source>
        <dbReference type="ARBA" id="ARBA00022458"/>
    </source>
</evidence>
<comment type="similarity">
    <text evidence="2">Belongs to the LysR transcriptional regulatory family.</text>
</comment>
<dbReference type="EMBL" id="CP076136">
    <property type="protein sequence ID" value="QWG22557.1"/>
    <property type="molecule type" value="Genomic_DNA"/>
</dbReference>
<accession>A0A975RVW3</accession>
<dbReference type="InterPro" id="IPR000847">
    <property type="entry name" value="LysR_HTH_N"/>
</dbReference>
<evidence type="ECO:0000256" key="2">
    <source>
        <dbReference type="ARBA" id="ARBA00009437"/>
    </source>
</evidence>
<dbReference type="GO" id="GO:0003700">
    <property type="term" value="F:DNA-binding transcription factor activity"/>
    <property type="evidence" value="ECO:0007669"/>
    <property type="project" value="InterPro"/>
</dbReference>
<organism evidence="8 9">
    <name type="scientific">Bradyrhizobium sediminis</name>
    <dbReference type="NCBI Taxonomy" id="2840469"/>
    <lineage>
        <taxon>Bacteria</taxon>
        <taxon>Pseudomonadati</taxon>
        <taxon>Pseudomonadota</taxon>
        <taxon>Alphaproteobacteria</taxon>
        <taxon>Hyphomicrobiales</taxon>
        <taxon>Nitrobacteraceae</taxon>
        <taxon>Bradyrhizobium</taxon>
    </lineage>
</organism>
<evidence type="ECO:0000256" key="5">
    <source>
        <dbReference type="ARBA" id="ARBA00023125"/>
    </source>
</evidence>
<name>A0A975RVW3_9BRAD</name>
<dbReference type="Pfam" id="PF00126">
    <property type="entry name" value="HTH_1"/>
    <property type="match status" value="1"/>
</dbReference>
<dbReference type="PANTHER" id="PTHR30118">
    <property type="entry name" value="HTH-TYPE TRANSCRIPTIONAL REGULATOR LEUO-RELATED"/>
    <property type="match status" value="1"/>
</dbReference>
<dbReference type="SUPFAM" id="SSF46785">
    <property type="entry name" value="Winged helix' DNA-binding domain"/>
    <property type="match status" value="1"/>
</dbReference>
<gene>
    <name evidence="8" type="ORF">KMZ93_21755</name>
</gene>